<accession>A0ABX0QBQ2</accession>
<name>A0ABX0QBQ2_9BACT</name>
<dbReference type="Proteomes" id="UP000606008">
    <property type="component" value="Unassembled WGS sequence"/>
</dbReference>
<evidence type="ECO:0000313" key="1">
    <source>
        <dbReference type="EMBL" id="NID09342.1"/>
    </source>
</evidence>
<reference evidence="2" key="2">
    <citation type="submission" date="2023-07" db="EMBL/GenBank/DDBJ databases">
        <authorList>
            <person name="Jung D.-H."/>
        </authorList>
    </citation>
    <scope>NUCLEOTIDE SEQUENCE [LARGE SCALE GENOMIC DNA]</scope>
    <source>
        <strain evidence="2">JA-25</strain>
    </source>
</reference>
<reference evidence="2" key="1">
    <citation type="submission" date="2019-09" db="EMBL/GenBank/DDBJ databases">
        <authorList>
            <person name="Jung D.-H."/>
        </authorList>
    </citation>
    <scope>NUCLEOTIDE SEQUENCE [LARGE SCALE GENOMIC DNA]</scope>
    <source>
        <strain evidence="2">JA-25</strain>
    </source>
</reference>
<comment type="caution">
    <text evidence="1">The sequence shown here is derived from an EMBL/GenBank/DDBJ whole genome shotgun (WGS) entry which is preliminary data.</text>
</comment>
<keyword evidence="2" id="KW-1185">Reference proteome</keyword>
<proteinExistence type="predicted"/>
<organism evidence="1 2">
    <name type="scientific">Fibrivirga algicola</name>
    <dbReference type="NCBI Taxonomy" id="2950420"/>
    <lineage>
        <taxon>Bacteria</taxon>
        <taxon>Pseudomonadati</taxon>
        <taxon>Bacteroidota</taxon>
        <taxon>Cytophagia</taxon>
        <taxon>Cytophagales</taxon>
        <taxon>Spirosomataceae</taxon>
        <taxon>Fibrivirga</taxon>
    </lineage>
</organism>
<dbReference type="RefSeq" id="WP_166690974.1">
    <property type="nucleotide sequence ID" value="NZ_WAEL01000001.1"/>
</dbReference>
<evidence type="ECO:0000313" key="2">
    <source>
        <dbReference type="Proteomes" id="UP000606008"/>
    </source>
</evidence>
<sequence>MICSATQLFPFAQQYALLTGADFCEGLRAVAAGSDRAQAVGGPGDAYLLLTPMGWIWATEPKPEQADDQSDWLETRNYLRTCPL</sequence>
<gene>
    <name evidence="1" type="ORF">F7231_04105</name>
</gene>
<dbReference type="EMBL" id="WAEL01000001">
    <property type="protein sequence ID" value="NID09342.1"/>
    <property type="molecule type" value="Genomic_DNA"/>
</dbReference>
<protein>
    <submittedName>
        <fullName evidence="1">Uncharacterized protein</fullName>
    </submittedName>
</protein>